<dbReference type="EMBL" id="JABAGO010000081">
    <property type="protein sequence ID" value="NMF01340.1"/>
    <property type="molecule type" value="Genomic_DNA"/>
</dbReference>
<keyword evidence="1" id="KW-0812">Transmembrane</keyword>
<sequence length="93" mass="10422">MIMIVAKSMIATIIKNIFLTVTKNMIKNILVIVTKNMIATMITISGVHAIVIRRKNPISTSVIIKATENIYTVNKSLYRLQQFVIPGFDALVM</sequence>
<evidence type="ECO:0000313" key="3">
    <source>
        <dbReference type="Proteomes" id="UP000561326"/>
    </source>
</evidence>
<dbReference type="Proteomes" id="UP000561326">
    <property type="component" value="Unassembled WGS sequence"/>
</dbReference>
<dbReference type="AlphaFoldDB" id="A0A848D3G8"/>
<dbReference type="GeneID" id="92838043"/>
<dbReference type="RefSeq" id="WP_148315871.1">
    <property type="nucleotide sequence ID" value="NZ_CABKST010000073.1"/>
</dbReference>
<organism evidence="2 3">
    <name type="scientific">Aneurinibacillus aneurinilyticus</name>
    <name type="common">Bacillus aneurinolyticus</name>
    <dbReference type="NCBI Taxonomy" id="1391"/>
    <lineage>
        <taxon>Bacteria</taxon>
        <taxon>Bacillati</taxon>
        <taxon>Bacillota</taxon>
        <taxon>Bacilli</taxon>
        <taxon>Bacillales</taxon>
        <taxon>Paenibacillaceae</taxon>
        <taxon>Aneurinibacillus group</taxon>
        <taxon>Aneurinibacillus</taxon>
    </lineage>
</organism>
<evidence type="ECO:0000256" key="1">
    <source>
        <dbReference type="SAM" id="Phobius"/>
    </source>
</evidence>
<feature type="transmembrane region" description="Helical" evidence="1">
    <location>
        <begin position="29"/>
        <end position="51"/>
    </location>
</feature>
<keyword evidence="1" id="KW-1133">Transmembrane helix</keyword>
<proteinExistence type="predicted"/>
<gene>
    <name evidence="2" type="ORF">HF838_24400</name>
</gene>
<keyword evidence="1" id="KW-0472">Membrane</keyword>
<comment type="caution">
    <text evidence="2">The sequence shown here is derived from an EMBL/GenBank/DDBJ whole genome shotgun (WGS) entry which is preliminary data.</text>
</comment>
<evidence type="ECO:0000313" key="2">
    <source>
        <dbReference type="EMBL" id="NMF01340.1"/>
    </source>
</evidence>
<name>A0A848D3G8_ANEAE</name>
<protein>
    <submittedName>
        <fullName evidence="2">Uncharacterized protein</fullName>
    </submittedName>
</protein>
<reference evidence="2 3" key="1">
    <citation type="submission" date="2020-04" db="EMBL/GenBank/DDBJ databases">
        <authorList>
            <person name="Hitch T.C.A."/>
            <person name="Wylensek D."/>
            <person name="Clavel T."/>
        </authorList>
    </citation>
    <scope>NUCLEOTIDE SEQUENCE [LARGE SCALE GENOMIC DNA]</scope>
    <source>
        <strain evidence="2 3">WB01_D5_05</strain>
    </source>
</reference>
<accession>A0A848D3G8</accession>